<feature type="compositionally biased region" description="Polar residues" evidence="9">
    <location>
        <begin position="909"/>
        <end position="919"/>
    </location>
</feature>
<dbReference type="PANTHER" id="PTHR11452:SF75">
    <property type="entry name" value="ALPHA-GALACTOSIDASE MEL1"/>
    <property type="match status" value="1"/>
</dbReference>
<evidence type="ECO:0000256" key="8">
    <source>
        <dbReference type="RuleBase" id="RU361168"/>
    </source>
</evidence>
<keyword evidence="7" id="KW-0479">Metal-binding</keyword>
<protein>
    <recommendedName>
        <fullName evidence="3 8">Alpha-galactosidase</fullName>
        <ecNumber evidence="3 8">3.2.1.22</ecNumber>
    </recommendedName>
    <alternativeName>
        <fullName evidence="8">Melibiase</fullName>
    </alternativeName>
</protein>
<keyword evidence="5 8" id="KW-0378">Hydrolase</keyword>
<evidence type="ECO:0000313" key="12">
    <source>
        <dbReference type="Proteomes" id="UP001050691"/>
    </source>
</evidence>
<comment type="similarity">
    <text evidence="2 8">Belongs to the glycosyl hydrolase 27 family.</text>
</comment>
<name>A0AAV5A1J6_9AGAM</name>
<reference evidence="11" key="1">
    <citation type="submission" date="2021-10" db="EMBL/GenBank/DDBJ databases">
        <title>De novo Genome Assembly of Clathrus columnatus (Basidiomycota, Fungi) Using Illumina and Nanopore Sequence Data.</title>
        <authorList>
            <person name="Ogiso-Tanaka E."/>
            <person name="Itagaki H."/>
            <person name="Hosoya T."/>
            <person name="Hosaka K."/>
        </authorList>
    </citation>
    <scope>NUCLEOTIDE SEQUENCE</scope>
    <source>
        <strain evidence="11">MO-923</strain>
    </source>
</reference>
<dbReference type="Gene3D" id="2.60.40.1180">
    <property type="entry name" value="Golgi alpha-mannosidase II"/>
    <property type="match status" value="1"/>
</dbReference>
<evidence type="ECO:0000256" key="1">
    <source>
        <dbReference type="ARBA" id="ARBA00001255"/>
    </source>
</evidence>
<feature type="region of interest" description="Disordered" evidence="9">
    <location>
        <begin position="553"/>
        <end position="630"/>
    </location>
</feature>
<evidence type="ECO:0000256" key="6">
    <source>
        <dbReference type="ARBA" id="ARBA00023295"/>
    </source>
</evidence>
<dbReference type="EC" id="3.2.1.22" evidence="3 8"/>
<dbReference type="GO" id="GO:0004557">
    <property type="term" value="F:alpha-galactosidase activity"/>
    <property type="evidence" value="ECO:0007669"/>
    <property type="project" value="UniProtKB-EC"/>
</dbReference>
<comment type="catalytic activity">
    <reaction evidence="1 8">
        <text>Hydrolysis of terminal, non-reducing alpha-D-galactose residues in alpha-D-galactosides, including galactose oligosaccharides, galactomannans and galactolipids.</text>
        <dbReference type="EC" id="3.2.1.22"/>
    </reaction>
</comment>
<feature type="binding site" evidence="7">
    <location>
        <position position="414"/>
    </location>
    <ligand>
        <name>Zn(2+)</name>
        <dbReference type="ChEBI" id="CHEBI:29105"/>
    </ligand>
</feature>
<evidence type="ECO:0000256" key="9">
    <source>
        <dbReference type="SAM" id="MobiDB-lite"/>
    </source>
</evidence>
<feature type="compositionally biased region" description="Low complexity" evidence="9">
    <location>
        <begin position="653"/>
        <end position="672"/>
    </location>
</feature>
<dbReference type="SMART" id="SM01388">
    <property type="entry name" value="Mob1_phocein"/>
    <property type="match status" value="1"/>
</dbReference>
<comment type="caution">
    <text evidence="11">The sequence shown here is derived from an EMBL/GenBank/DDBJ whole genome shotgun (WGS) entry which is preliminary data.</text>
</comment>
<organism evidence="11 12">
    <name type="scientific">Clathrus columnatus</name>
    <dbReference type="NCBI Taxonomy" id="1419009"/>
    <lineage>
        <taxon>Eukaryota</taxon>
        <taxon>Fungi</taxon>
        <taxon>Dikarya</taxon>
        <taxon>Basidiomycota</taxon>
        <taxon>Agaricomycotina</taxon>
        <taxon>Agaricomycetes</taxon>
        <taxon>Phallomycetidae</taxon>
        <taxon>Phallales</taxon>
        <taxon>Clathraceae</taxon>
        <taxon>Clathrus</taxon>
    </lineage>
</organism>
<feature type="domain" description="Alpha galactosidase C-terminal" evidence="10">
    <location>
        <begin position="110"/>
        <end position="199"/>
    </location>
</feature>
<dbReference type="GO" id="GO:0005975">
    <property type="term" value="P:carbohydrate metabolic process"/>
    <property type="evidence" value="ECO:0007669"/>
    <property type="project" value="InterPro"/>
</dbReference>
<dbReference type="InterPro" id="IPR041233">
    <property type="entry name" value="Melibiase_C"/>
</dbReference>
<feature type="compositionally biased region" description="Basic and acidic residues" evidence="9">
    <location>
        <begin position="778"/>
        <end position="787"/>
    </location>
</feature>
<keyword evidence="6 8" id="KW-0326">Glycosidase</keyword>
<feature type="compositionally biased region" description="Low complexity" evidence="9">
    <location>
        <begin position="871"/>
        <end position="883"/>
    </location>
</feature>
<feature type="binding site" evidence="7">
    <location>
        <position position="320"/>
    </location>
    <ligand>
        <name>Zn(2+)</name>
        <dbReference type="ChEBI" id="CHEBI:29105"/>
    </ligand>
</feature>
<evidence type="ECO:0000256" key="3">
    <source>
        <dbReference type="ARBA" id="ARBA00012755"/>
    </source>
</evidence>
<evidence type="ECO:0000256" key="7">
    <source>
        <dbReference type="PIRSR" id="PIRSR605301-1"/>
    </source>
</evidence>
<dbReference type="EMBL" id="BPWL01000003">
    <property type="protein sequence ID" value="GJJ08130.1"/>
    <property type="molecule type" value="Genomic_DNA"/>
</dbReference>
<feature type="compositionally biased region" description="Polar residues" evidence="9">
    <location>
        <begin position="621"/>
        <end position="630"/>
    </location>
</feature>
<proteinExistence type="inferred from homology"/>
<dbReference type="Proteomes" id="UP001050691">
    <property type="component" value="Unassembled WGS sequence"/>
</dbReference>
<dbReference type="Gene3D" id="1.20.140.30">
    <property type="entry name" value="MOB kinase activator"/>
    <property type="match status" value="1"/>
</dbReference>
<feature type="compositionally biased region" description="Basic and acidic residues" evidence="9">
    <location>
        <begin position="951"/>
        <end position="961"/>
    </location>
</feature>
<dbReference type="InterPro" id="IPR013780">
    <property type="entry name" value="Glyco_hydro_b"/>
</dbReference>
<dbReference type="SUPFAM" id="SSF51011">
    <property type="entry name" value="Glycosyl hydrolase domain"/>
    <property type="match status" value="1"/>
</dbReference>
<evidence type="ECO:0000256" key="5">
    <source>
        <dbReference type="ARBA" id="ARBA00022801"/>
    </source>
</evidence>
<evidence type="ECO:0000256" key="2">
    <source>
        <dbReference type="ARBA" id="ARBA00009743"/>
    </source>
</evidence>
<dbReference type="Pfam" id="PF16499">
    <property type="entry name" value="Melibiase_2"/>
    <property type="match status" value="1"/>
</dbReference>
<dbReference type="SUPFAM" id="SSF101152">
    <property type="entry name" value="Mob1/phocein"/>
    <property type="match status" value="1"/>
</dbReference>
<evidence type="ECO:0000256" key="4">
    <source>
        <dbReference type="ARBA" id="ARBA00022729"/>
    </source>
</evidence>
<feature type="compositionally biased region" description="Polar residues" evidence="9">
    <location>
        <begin position="592"/>
        <end position="608"/>
    </location>
</feature>
<feature type="compositionally biased region" description="Polar residues" evidence="9">
    <location>
        <begin position="460"/>
        <end position="500"/>
    </location>
</feature>
<feature type="binding site" evidence="7">
    <location>
        <position position="325"/>
    </location>
    <ligand>
        <name>Zn(2+)</name>
        <dbReference type="ChEBI" id="CHEBI:29105"/>
    </ligand>
</feature>
<accession>A0AAV5A1J6</accession>
<feature type="compositionally biased region" description="Acidic residues" evidence="9">
    <location>
        <begin position="788"/>
        <end position="798"/>
    </location>
</feature>
<dbReference type="Gene3D" id="3.20.20.70">
    <property type="entry name" value="Aldolase class I"/>
    <property type="match status" value="1"/>
</dbReference>
<keyword evidence="8" id="KW-1015">Disulfide bond</keyword>
<evidence type="ECO:0000259" key="10">
    <source>
        <dbReference type="Pfam" id="PF17801"/>
    </source>
</evidence>
<keyword evidence="12" id="KW-1185">Reference proteome</keyword>
<feature type="region of interest" description="Disordered" evidence="9">
    <location>
        <begin position="650"/>
        <end position="672"/>
    </location>
</feature>
<feature type="compositionally biased region" description="Low complexity" evidence="9">
    <location>
        <begin position="501"/>
        <end position="527"/>
    </location>
</feature>
<dbReference type="InterPro" id="IPR005301">
    <property type="entry name" value="MOB_kinase_act_fam"/>
</dbReference>
<keyword evidence="7" id="KW-0862">Zinc</keyword>
<sequence length="981" mass="107538">MLDCKLPGYFCSVTRIIEYVPPLSQKAGSGQWNDLDMLEVGNGGMTYDEYVTHFSMWAILKSPLILGNDVRNIDDETLSIITNEAVIALNQDPYTSVANRIWRKAVFGSEGEVSLWQGALEKYELVVVLLNTSPQDQLMDIVFKEAFMDKGRDTQTGSFEVLDLWEKNSEGKWGKSLGIMKNQMSRVKVKKHGVRVWRFVPVYSSSQHTPPITKYKMVRPLRGSHRDEFYAALDSASSKAIDGQLPSSIDSAFQLQEYISALVRADPHNVERIVKIPKRDDKDKERDESEVDEYCWIYEQLRRLALDLTYPLVTKLQECCSRQSCPEMKAGEWLYLCVAHGSGSAGVMEILLLCINHPIPMKQCCAIDYIIHTIDSATALLNSPKAFPSRISIPYQSRRHFPSLTRRLGRIFAHAYFHHREEFTAAEEQNSLYARFLALAKRFDLVPSEFLVIPLLQDGNKQSETNNENSNANVDGNGNDQHQNQSLSSSPQESTDITVPSQQSSNANTNSSPVSTGGNPNSNSPSGFISRSPRNRLRTDTMYLSGTFHEMSSGISSGPAGNGLDTSPRRVSSPLAATLASQEEEDERAELAQSQSKAAEGSPTGTGKTSEEAENAHLDQVTDTSASSSIPVIASNAPVKVLIRDFAIENPPSSESAATSASELDSTSTSEEITIPVPLSQMFVPPIVVNAPQVVITNADGLDSTSHPTFVTEVSAEDDEEENADVDDLEHALENDDSEEDADDGDDEEEEEDEHEAITSANMELPESDITGAAAIEVRFEEIAPEREPEEEEEEEQHETEHAKEPDSFPAISALNDTPSEPPAESNPIASRQDPDTALHDLSMSIDDSVAEVDAYLVESESQDEENDNPEQTTAVASSTSSVSDDDKEDVERVETQHSEDLPAEDIDNSAQSQSQAPNDASALDQLASKPSIAASADSAFEQTSTIGAEQKPEEGLEPKAPETVSADPSISDTNSGEEEK</sequence>
<feature type="binding site" evidence="7">
    <location>
        <position position="419"/>
    </location>
    <ligand>
        <name>Zn(2+)</name>
        <dbReference type="ChEBI" id="CHEBI:29105"/>
    </ligand>
</feature>
<keyword evidence="4" id="KW-0732">Signal</keyword>
<feature type="compositionally biased region" description="Basic and acidic residues" evidence="9">
    <location>
        <begin position="890"/>
        <end position="901"/>
    </location>
</feature>
<feature type="compositionally biased region" description="Acidic residues" evidence="9">
    <location>
        <begin position="715"/>
        <end position="728"/>
    </location>
</feature>
<dbReference type="Pfam" id="PF03637">
    <property type="entry name" value="Mob1_phocein"/>
    <property type="match status" value="1"/>
</dbReference>
<feature type="region of interest" description="Disordered" evidence="9">
    <location>
        <begin position="460"/>
        <end position="536"/>
    </location>
</feature>
<dbReference type="PANTHER" id="PTHR11452">
    <property type="entry name" value="ALPHA-GALACTOSIDASE/ALPHA-N-ACETYLGALACTOSAMINIDASE"/>
    <property type="match status" value="1"/>
</dbReference>
<dbReference type="AlphaFoldDB" id="A0AAV5A1J6"/>
<dbReference type="PRINTS" id="PR00740">
    <property type="entry name" value="GLHYDRLASE27"/>
</dbReference>
<dbReference type="InterPro" id="IPR013785">
    <property type="entry name" value="Aldolase_TIM"/>
</dbReference>
<dbReference type="InterPro" id="IPR002241">
    <property type="entry name" value="Glyco_hydro_27"/>
</dbReference>
<dbReference type="SUPFAM" id="SSF51445">
    <property type="entry name" value="(Trans)glycosidases"/>
    <property type="match status" value="1"/>
</dbReference>
<gene>
    <name evidence="11" type="ORF">Clacol_002338</name>
</gene>
<dbReference type="InterPro" id="IPR036703">
    <property type="entry name" value="MOB_kinase_act_sf"/>
</dbReference>
<evidence type="ECO:0000313" key="11">
    <source>
        <dbReference type="EMBL" id="GJJ08130.1"/>
    </source>
</evidence>
<dbReference type="Pfam" id="PF17801">
    <property type="entry name" value="Melibiase_C"/>
    <property type="match status" value="1"/>
</dbReference>
<dbReference type="InterPro" id="IPR017853">
    <property type="entry name" value="GH"/>
</dbReference>
<feature type="compositionally biased region" description="Acidic residues" evidence="9">
    <location>
        <begin position="735"/>
        <end position="755"/>
    </location>
</feature>
<feature type="region of interest" description="Disordered" evidence="9">
    <location>
        <begin position="699"/>
        <end position="981"/>
    </location>
</feature>